<comment type="caution">
    <text evidence="8">Lacks conserved residue(s) required for the propagation of feature annotation.</text>
</comment>
<dbReference type="Proteomes" id="UP000324726">
    <property type="component" value="Unassembled WGS sequence"/>
</dbReference>
<evidence type="ECO:0000256" key="6">
    <source>
        <dbReference type="ARBA" id="ARBA00023080"/>
    </source>
</evidence>
<dbReference type="InterPro" id="IPR033704">
    <property type="entry name" value="dUTPase_trimeric"/>
</dbReference>
<dbReference type="FunFam" id="2.70.40.10:FF:000008">
    <property type="entry name" value="Deoxyuridine 5'-triphosphate nucleotidohydrolase"/>
    <property type="match status" value="1"/>
</dbReference>
<evidence type="ECO:0000256" key="5">
    <source>
        <dbReference type="ARBA" id="ARBA00022842"/>
    </source>
</evidence>
<dbReference type="AlphaFoldDB" id="A0A5D4FVT9"/>
<evidence type="ECO:0000256" key="2">
    <source>
        <dbReference type="ARBA" id="ARBA00006581"/>
    </source>
</evidence>
<evidence type="ECO:0000256" key="7">
    <source>
        <dbReference type="ARBA" id="ARBA00047686"/>
    </source>
</evidence>
<keyword evidence="5 8" id="KW-0460">Magnesium</keyword>
<dbReference type="EC" id="3.6.1.23" evidence="8"/>
<comment type="pathway">
    <text evidence="8">Pyrimidine metabolism; dUMP biosynthesis; dUMP from dCTP (dUTP route): step 2/2.</text>
</comment>
<keyword evidence="3 8" id="KW-0479">Metal-binding</keyword>
<dbReference type="EMBL" id="VSZI01000001">
    <property type="protein sequence ID" value="TYR20034.1"/>
    <property type="molecule type" value="Genomic_DNA"/>
</dbReference>
<dbReference type="NCBIfam" id="TIGR00576">
    <property type="entry name" value="dut"/>
    <property type="match status" value="1"/>
</dbReference>
<gene>
    <name evidence="8" type="primary">dut</name>
    <name evidence="10" type="ORF">FYJ87_03310</name>
</gene>
<keyword evidence="4 8" id="KW-0378">Hydrolase</keyword>
<comment type="catalytic activity">
    <reaction evidence="7 8">
        <text>dUTP + H2O = dUMP + diphosphate + H(+)</text>
        <dbReference type="Rhea" id="RHEA:10248"/>
        <dbReference type="ChEBI" id="CHEBI:15377"/>
        <dbReference type="ChEBI" id="CHEBI:15378"/>
        <dbReference type="ChEBI" id="CHEBI:33019"/>
        <dbReference type="ChEBI" id="CHEBI:61555"/>
        <dbReference type="ChEBI" id="CHEBI:246422"/>
        <dbReference type="EC" id="3.6.1.23"/>
    </reaction>
</comment>
<dbReference type="Gene3D" id="2.70.40.10">
    <property type="match status" value="1"/>
</dbReference>
<dbReference type="GO" id="GO:0000287">
    <property type="term" value="F:magnesium ion binding"/>
    <property type="evidence" value="ECO:0007669"/>
    <property type="project" value="UniProtKB-UniRule"/>
</dbReference>
<sequence length="149" mass="15530">MSSPLEIFQIDPSLPLPNRAHPEDAGIDLYSAEDITLNPGQRSLVGTGIAMAVPVGKVGLVHPRSGLAVKKGLSIVNAPGTIDAGYRGEVKVNLINLDPQETISISRGERIAQLLIQEVSLCDVVAVDSIEQLGETARGSGGHGSTGTR</sequence>
<dbReference type="PANTHER" id="PTHR11241">
    <property type="entry name" value="DEOXYURIDINE 5'-TRIPHOSPHATE NUCLEOTIDOHYDROLASE"/>
    <property type="match status" value="1"/>
</dbReference>
<dbReference type="UniPathway" id="UPA00610">
    <property type="reaction ID" value="UER00666"/>
</dbReference>
<feature type="binding site" evidence="8">
    <location>
        <begin position="81"/>
        <end position="83"/>
    </location>
    <ligand>
        <name>substrate</name>
    </ligand>
</feature>
<dbReference type="InterPro" id="IPR036157">
    <property type="entry name" value="dUTPase-like_sf"/>
</dbReference>
<dbReference type="GO" id="GO:0046081">
    <property type="term" value="P:dUTP catabolic process"/>
    <property type="evidence" value="ECO:0007669"/>
    <property type="project" value="InterPro"/>
</dbReference>
<evidence type="ECO:0000313" key="11">
    <source>
        <dbReference type="Proteomes" id="UP000324726"/>
    </source>
</evidence>
<comment type="function">
    <text evidence="8">This enzyme is involved in nucleotide metabolism: it produces dUMP, the immediate precursor of thymidine nucleotides and it decreases the intracellular concentration of dUTP so that uracil cannot be incorporated into DNA.</text>
</comment>
<dbReference type="Pfam" id="PF00692">
    <property type="entry name" value="dUTPase"/>
    <property type="match status" value="1"/>
</dbReference>
<name>A0A5D4FVT9_9CORY</name>
<feature type="domain" description="dUTPase-like" evidence="9">
    <location>
        <begin position="15"/>
        <end position="147"/>
    </location>
</feature>
<keyword evidence="6 8" id="KW-0546">Nucleotide metabolism</keyword>
<dbReference type="CDD" id="cd07557">
    <property type="entry name" value="trimeric_dUTPase"/>
    <property type="match status" value="1"/>
</dbReference>
<organism evidence="10 11">
    <name type="scientific">Corynebacterium urealyticum</name>
    <dbReference type="NCBI Taxonomy" id="43771"/>
    <lineage>
        <taxon>Bacteria</taxon>
        <taxon>Bacillati</taxon>
        <taxon>Actinomycetota</taxon>
        <taxon>Actinomycetes</taxon>
        <taxon>Mycobacteriales</taxon>
        <taxon>Corynebacteriaceae</taxon>
        <taxon>Corynebacterium</taxon>
    </lineage>
</organism>
<proteinExistence type="inferred from homology"/>
<comment type="cofactor">
    <cofactor evidence="1 8">
        <name>Mg(2+)</name>
        <dbReference type="ChEBI" id="CHEBI:18420"/>
    </cofactor>
</comment>
<feature type="binding site" evidence="8">
    <location>
        <begin position="64"/>
        <end position="66"/>
    </location>
    <ligand>
        <name>substrate</name>
    </ligand>
</feature>
<evidence type="ECO:0000256" key="3">
    <source>
        <dbReference type="ARBA" id="ARBA00022723"/>
    </source>
</evidence>
<dbReference type="InterPro" id="IPR029054">
    <property type="entry name" value="dUTPase-like"/>
</dbReference>
<accession>A0A5D4FVT9</accession>
<dbReference type="HAMAP" id="MF_00116">
    <property type="entry name" value="dUTPase_bact"/>
    <property type="match status" value="1"/>
</dbReference>
<comment type="similarity">
    <text evidence="2 8">Belongs to the dUTPase family.</text>
</comment>
<evidence type="ECO:0000256" key="8">
    <source>
        <dbReference type="HAMAP-Rule" id="MF_00116"/>
    </source>
</evidence>
<evidence type="ECO:0000259" key="9">
    <source>
        <dbReference type="Pfam" id="PF00692"/>
    </source>
</evidence>
<reference evidence="10 11" key="1">
    <citation type="submission" date="2019-08" db="EMBL/GenBank/DDBJ databases">
        <title>Draft genome of C. urealyticum strain VH4248.</title>
        <authorList>
            <person name="Navas J."/>
        </authorList>
    </citation>
    <scope>NUCLEOTIDE SEQUENCE [LARGE SCALE GENOMIC DNA]</scope>
    <source>
        <strain evidence="10 11">VH4248</strain>
    </source>
</reference>
<evidence type="ECO:0000256" key="1">
    <source>
        <dbReference type="ARBA" id="ARBA00001946"/>
    </source>
</evidence>
<dbReference type="PANTHER" id="PTHR11241:SF0">
    <property type="entry name" value="DEOXYURIDINE 5'-TRIPHOSPHATE NUCLEOTIDOHYDROLASE"/>
    <property type="match status" value="1"/>
</dbReference>
<evidence type="ECO:0000256" key="4">
    <source>
        <dbReference type="ARBA" id="ARBA00022801"/>
    </source>
</evidence>
<dbReference type="SUPFAM" id="SSF51283">
    <property type="entry name" value="dUTPase-like"/>
    <property type="match status" value="1"/>
</dbReference>
<feature type="binding site" evidence="8">
    <location>
        <position position="77"/>
    </location>
    <ligand>
        <name>substrate</name>
    </ligand>
</feature>
<comment type="caution">
    <text evidence="10">The sequence shown here is derived from an EMBL/GenBank/DDBJ whole genome shotgun (WGS) entry which is preliminary data.</text>
</comment>
<dbReference type="RefSeq" id="WP_070758993.1">
    <property type="nucleotide sequence ID" value="NZ_VSZI01000001.1"/>
</dbReference>
<dbReference type="NCBIfam" id="NF001862">
    <property type="entry name" value="PRK00601.1"/>
    <property type="match status" value="1"/>
</dbReference>
<protein>
    <recommendedName>
        <fullName evidence="8">Deoxyuridine 5'-triphosphate nucleotidohydrolase</fullName>
        <shortName evidence="8">dUTPase</shortName>
        <ecNumber evidence="8">3.6.1.23</ecNumber>
    </recommendedName>
    <alternativeName>
        <fullName evidence="8">dUTP pyrophosphatase</fullName>
    </alternativeName>
</protein>
<dbReference type="GO" id="GO:0006226">
    <property type="term" value="P:dUMP biosynthetic process"/>
    <property type="evidence" value="ECO:0007669"/>
    <property type="project" value="UniProtKB-UniRule"/>
</dbReference>
<evidence type="ECO:0000313" key="10">
    <source>
        <dbReference type="EMBL" id="TYR20034.1"/>
    </source>
</evidence>
<dbReference type="InterPro" id="IPR008181">
    <property type="entry name" value="dUTPase"/>
</dbReference>
<dbReference type="GO" id="GO:0004170">
    <property type="term" value="F:dUTP diphosphatase activity"/>
    <property type="evidence" value="ECO:0007669"/>
    <property type="project" value="UniProtKB-UniRule"/>
</dbReference>